<gene>
    <name evidence="1" type="ORF">CTA1_9661</name>
</gene>
<name>A0A4U6XEZ7_9PEZI</name>
<comment type="caution">
    <text evidence="1">The sequence shown here is derived from an EMBL/GenBank/DDBJ whole genome shotgun (WGS) entry which is preliminary data.</text>
</comment>
<evidence type="ECO:0000313" key="1">
    <source>
        <dbReference type="EMBL" id="TKW53889.1"/>
    </source>
</evidence>
<reference evidence="1 2" key="1">
    <citation type="journal article" date="2019" name="PLoS ONE">
        <title>Comparative genome analysis indicates high evolutionary potential of pathogenicity genes in Colletotrichum tanaceti.</title>
        <authorList>
            <person name="Lelwala R.V."/>
            <person name="Korhonen P.K."/>
            <person name="Young N.D."/>
            <person name="Scott J.B."/>
            <person name="Ades P.A."/>
            <person name="Gasser R.B."/>
            <person name="Taylor P.W.J."/>
        </authorList>
    </citation>
    <scope>NUCLEOTIDE SEQUENCE [LARGE SCALE GENOMIC DNA]</scope>
    <source>
        <strain evidence="1">BRIP57314</strain>
    </source>
</reference>
<organism evidence="1 2">
    <name type="scientific">Colletotrichum tanaceti</name>
    <dbReference type="NCBI Taxonomy" id="1306861"/>
    <lineage>
        <taxon>Eukaryota</taxon>
        <taxon>Fungi</taxon>
        <taxon>Dikarya</taxon>
        <taxon>Ascomycota</taxon>
        <taxon>Pezizomycotina</taxon>
        <taxon>Sordariomycetes</taxon>
        <taxon>Hypocreomycetidae</taxon>
        <taxon>Glomerellales</taxon>
        <taxon>Glomerellaceae</taxon>
        <taxon>Colletotrichum</taxon>
        <taxon>Colletotrichum destructivum species complex</taxon>
    </lineage>
</organism>
<evidence type="ECO:0000313" key="2">
    <source>
        <dbReference type="Proteomes" id="UP000310108"/>
    </source>
</evidence>
<keyword evidence="2" id="KW-1185">Reference proteome</keyword>
<proteinExistence type="predicted"/>
<protein>
    <submittedName>
        <fullName evidence="1">Uncharacterized protein</fullName>
    </submittedName>
</protein>
<accession>A0A4U6XEZ7</accession>
<dbReference type="EMBL" id="PJEX01000164">
    <property type="protein sequence ID" value="TKW53889.1"/>
    <property type="molecule type" value="Genomic_DNA"/>
</dbReference>
<dbReference type="OrthoDB" id="4851244at2759"/>
<sequence length="96" mass="11031">MNILWEQMKTTQALQSKSDSIANNVEALRASLDDSQHTQDGVQEDFEKLEREAGVLQSLMRDAMFEKQKPEGANQGIRMSDFVSAFHVRPAFRRWC</sequence>
<dbReference type="AlphaFoldDB" id="A0A4U6XEZ7"/>
<dbReference type="Proteomes" id="UP000310108">
    <property type="component" value="Unassembled WGS sequence"/>
</dbReference>